<dbReference type="Gene3D" id="3.30.70.2450">
    <property type="match status" value="1"/>
</dbReference>
<dbReference type="SUPFAM" id="SSF51905">
    <property type="entry name" value="FAD/NAD(P)-binding domain"/>
    <property type="match status" value="1"/>
</dbReference>
<dbReference type="InterPro" id="IPR050641">
    <property type="entry name" value="RIFMO-like"/>
</dbReference>
<name>A0ABQ6AA40_9PROT</name>
<dbReference type="Proteomes" id="UP001156641">
    <property type="component" value="Unassembled WGS sequence"/>
</dbReference>
<dbReference type="Pfam" id="PF01494">
    <property type="entry name" value="FAD_binding_3"/>
    <property type="match status" value="1"/>
</dbReference>
<proteinExistence type="predicted"/>
<feature type="domain" description="FAD-binding" evidence="5">
    <location>
        <begin position="3"/>
        <end position="340"/>
    </location>
</feature>
<evidence type="ECO:0000256" key="4">
    <source>
        <dbReference type="SAM" id="MobiDB-lite"/>
    </source>
</evidence>
<dbReference type="PANTHER" id="PTHR43004:SF19">
    <property type="entry name" value="BINDING MONOOXYGENASE, PUTATIVE (JCVI)-RELATED"/>
    <property type="match status" value="1"/>
</dbReference>
<evidence type="ECO:0000256" key="3">
    <source>
        <dbReference type="ARBA" id="ARBA00022827"/>
    </source>
</evidence>
<protein>
    <recommendedName>
        <fullName evidence="5">FAD-binding domain-containing protein</fullName>
    </recommendedName>
</protein>
<evidence type="ECO:0000256" key="1">
    <source>
        <dbReference type="ARBA" id="ARBA00001974"/>
    </source>
</evidence>
<dbReference type="InterPro" id="IPR002938">
    <property type="entry name" value="FAD-bd"/>
</dbReference>
<keyword evidence="7" id="KW-1185">Reference proteome</keyword>
<comment type="caution">
    <text evidence="6">The sequence shown here is derived from an EMBL/GenBank/DDBJ whole genome shotgun (WGS) entry which is preliminary data.</text>
</comment>
<evidence type="ECO:0000256" key="2">
    <source>
        <dbReference type="ARBA" id="ARBA00022630"/>
    </source>
</evidence>
<keyword evidence="3" id="KW-0274">FAD</keyword>
<feature type="region of interest" description="Disordered" evidence="4">
    <location>
        <begin position="389"/>
        <end position="415"/>
    </location>
</feature>
<keyword evidence="2" id="KW-0285">Flavoprotein</keyword>
<dbReference type="RefSeq" id="WP_284259000.1">
    <property type="nucleotide sequence ID" value="NZ_BSOS01000079.1"/>
</dbReference>
<organism evidence="6 7">
    <name type="scientific">Acidocella aquatica</name>
    <dbReference type="NCBI Taxonomy" id="1922313"/>
    <lineage>
        <taxon>Bacteria</taxon>
        <taxon>Pseudomonadati</taxon>
        <taxon>Pseudomonadota</taxon>
        <taxon>Alphaproteobacteria</taxon>
        <taxon>Acetobacterales</taxon>
        <taxon>Acidocellaceae</taxon>
        <taxon>Acidocella</taxon>
    </lineage>
</organism>
<accession>A0ABQ6AA40</accession>
<comment type="cofactor">
    <cofactor evidence="1">
        <name>FAD</name>
        <dbReference type="ChEBI" id="CHEBI:57692"/>
    </cofactor>
</comment>
<dbReference type="Gene3D" id="3.50.50.60">
    <property type="entry name" value="FAD/NAD(P)-binding domain"/>
    <property type="match status" value="1"/>
</dbReference>
<dbReference type="PRINTS" id="PR00420">
    <property type="entry name" value="RNGMNOXGNASE"/>
</dbReference>
<sequence>MNTDVLIVGAGPVGLVAAAELARYGIKVRIVEKTTHGTDQPKALFLWSRTLELLDRSGCGAPLVAAGHKITAGSIIAGNKPMGRVDFSQVNSPHPYALTQPQAETEHLLEAHLASFGVKVEHGVELVSFTSSATNVSTHLRHADGTEETVESQWLIGCDGGNSKVRDILGVPFTGHEQKSGWLLADVHLSGLNFPATELVSFWHEDGFLGFFPRAEGLYRIIADLPVSSDQSPEHPSLEDIQRIVDTRGPGNVTVSDPIALSAFHINERNVREYRKDRIFLAGDAAHLHNPAGGQGMNMGIHDAVNLAWKLALVTRGTCGPQRLLESYNAERHAATDQVFVNVGRLTAISVLKNPVVQVTRNAFGSVLFGLAPARRAIADTLTEVSMGYEHSPLNGSDDRSFPGPGPGERMPPREGELPYGAGTTPRFALCADPGAEVNELLETYPDLLEPTLRPPIGRRCIWLVRPDGYVAVVALDPDAKIIAAYLESLSRNAA</sequence>
<evidence type="ECO:0000259" key="5">
    <source>
        <dbReference type="Pfam" id="PF01494"/>
    </source>
</evidence>
<dbReference type="InterPro" id="IPR036188">
    <property type="entry name" value="FAD/NAD-bd_sf"/>
</dbReference>
<evidence type="ECO:0000313" key="7">
    <source>
        <dbReference type="Proteomes" id="UP001156641"/>
    </source>
</evidence>
<dbReference type="EMBL" id="BSOS01000079">
    <property type="protein sequence ID" value="GLR68157.1"/>
    <property type="molecule type" value="Genomic_DNA"/>
</dbReference>
<dbReference type="PANTHER" id="PTHR43004">
    <property type="entry name" value="TRK SYSTEM POTASSIUM UPTAKE PROTEIN"/>
    <property type="match status" value="1"/>
</dbReference>
<evidence type="ECO:0000313" key="6">
    <source>
        <dbReference type="EMBL" id="GLR68157.1"/>
    </source>
</evidence>
<gene>
    <name evidence="6" type="ORF">GCM10010909_28380</name>
</gene>
<reference evidence="7" key="1">
    <citation type="journal article" date="2019" name="Int. J. Syst. Evol. Microbiol.">
        <title>The Global Catalogue of Microorganisms (GCM) 10K type strain sequencing project: providing services to taxonomists for standard genome sequencing and annotation.</title>
        <authorList>
            <consortium name="The Broad Institute Genomics Platform"/>
            <consortium name="The Broad Institute Genome Sequencing Center for Infectious Disease"/>
            <person name="Wu L."/>
            <person name="Ma J."/>
        </authorList>
    </citation>
    <scope>NUCLEOTIDE SEQUENCE [LARGE SCALE GENOMIC DNA]</scope>
    <source>
        <strain evidence="7">NBRC 112502</strain>
    </source>
</reference>